<dbReference type="Proteomes" id="UP000663760">
    <property type="component" value="Chromosome 4"/>
</dbReference>
<keyword evidence="2" id="KW-1185">Reference proteome</keyword>
<name>A0A7I8KA02_SPIIN</name>
<protein>
    <submittedName>
        <fullName evidence="1">Uncharacterized protein</fullName>
    </submittedName>
</protein>
<evidence type="ECO:0000313" key="2">
    <source>
        <dbReference type="Proteomes" id="UP000663760"/>
    </source>
</evidence>
<organism evidence="1 2">
    <name type="scientific">Spirodela intermedia</name>
    <name type="common">Intermediate duckweed</name>
    <dbReference type="NCBI Taxonomy" id="51605"/>
    <lineage>
        <taxon>Eukaryota</taxon>
        <taxon>Viridiplantae</taxon>
        <taxon>Streptophyta</taxon>
        <taxon>Embryophyta</taxon>
        <taxon>Tracheophyta</taxon>
        <taxon>Spermatophyta</taxon>
        <taxon>Magnoliopsida</taxon>
        <taxon>Liliopsida</taxon>
        <taxon>Araceae</taxon>
        <taxon>Lemnoideae</taxon>
        <taxon>Spirodela</taxon>
    </lineage>
</organism>
<dbReference type="AlphaFoldDB" id="A0A7I8KA02"/>
<sequence length="47" mass="5549">MVSLPHNCQPIRLKWIYKAKRNPYGEIIKHKNFILKGYNNNDYGGDT</sequence>
<evidence type="ECO:0000313" key="1">
    <source>
        <dbReference type="EMBL" id="CAA7394372.1"/>
    </source>
</evidence>
<reference evidence="1" key="1">
    <citation type="submission" date="2020-02" db="EMBL/GenBank/DDBJ databases">
        <authorList>
            <person name="Scholz U."/>
            <person name="Mascher M."/>
            <person name="Fiebig A."/>
        </authorList>
    </citation>
    <scope>NUCLEOTIDE SEQUENCE</scope>
</reference>
<dbReference type="EMBL" id="LR746267">
    <property type="protein sequence ID" value="CAA7394372.1"/>
    <property type="molecule type" value="Genomic_DNA"/>
</dbReference>
<accession>A0A7I8KA02</accession>
<gene>
    <name evidence="1" type="ORF">SI8410_04005033</name>
</gene>
<proteinExistence type="predicted"/>